<comment type="caution">
    <text evidence="2">The sequence shown here is derived from an EMBL/GenBank/DDBJ whole genome shotgun (WGS) entry which is preliminary data.</text>
</comment>
<sequence length="243" mass="28638">MSVSVRLRMVSRRAFNRLADEIEQMLNHQDVDYDVLASMIARLERRMQELEKMDRAILEEMLSVEDMPEVDIDEETKEADDIAIRGFYLSRKSKAILDPSKVTNSTASNKLEEEPSNTMMATNMFSIVNPETVCNLLNLDDLGTHDPHQKKTKQKRAEETKRRTEWRFNLPSGPWWGDWWELLLGIIKQTRRKKEWRTEMRKRFRNDYLGKLARTAKKFGAMEELQNLLQPADIQQLSVIRHN</sequence>
<accession>A0A8S9X3W0</accession>
<keyword evidence="3" id="KW-1185">Reference proteome</keyword>
<gene>
    <name evidence="2" type="ORF">GE061_004683</name>
</gene>
<evidence type="ECO:0008006" key="4">
    <source>
        <dbReference type="Google" id="ProtNLM"/>
    </source>
</evidence>
<keyword evidence="1" id="KW-0175">Coiled coil</keyword>
<dbReference type="EMBL" id="WIXP02000012">
    <property type="protein sequence ID" value="KAF6202285.1"/>
    <property type="molecule type" value="Genomic_DNA"/>
</dbReference>
<feature type="coiled-coil region" evidence="1">
    <location>
        <begin position="33"/>
        <end position="60"/>
    </location>
</feature>
<reference evidence="2" key="1">
    <citation type="journal article" date="2021" name="Mol. Ecol. Resour.">
        <title>Apolygus lucorum genome provides insights into omnivorousness and mesophyll feeding.</title>
        <authorList>
            <person name="Liu Y."/>
            <person name="Liu H."/>
            <person name="Wang H."/>
            <person name="Huang T."/>
            <person name="Liu B."/>
            <person name="Yang B."/>
            <person name="Yin L."/>
            <person name="Li B."/>
            <person name="Zhang Y."/>
            <person name="Zhang S."/>
            <person name="Jiang F."/>
            <person name="Zhang X."/>
            <person name="Ren Y."/>
            <person name="Wang B."/>
            <person name="Wang S."/>
            <person name="Lu Y."/>
            <person name="Wu K."/>
            <person name="Fan W."/>
            <person name="Wang G."/>
        </authorList>
    </citation>
    <scope>NUCLEOTIDE SEQUENCE</scope>
    <source>
        <strain evidence="2">12Hb</strain>
    </source>
</reference>
<dbReference type="AlphaFoldDB" id="A0A8S9X3W0"/>
<protein>
    <recommendedName>
        <fullName evidence="4">DUF5641 domain-containing protein</fullName>
    </recommendedName>
</protein>
<evidence type="ECO:0000313" key="3">
    <source>
        <dbReference type="Proteomes" id="UP000466442"/>
    </source>
</evidence>
<dbReference type="Proteomes" id="UP000466442">
    <property type="component" value="Linkage Group LG12"/>
</dbReference>
<evidence type="ECO:0000256" key="1">
    <source>
        <dbReference type="SAM" id="Coils"/>
    </source>
</evidence>
<proteinExistence type="predicted"/>
<evidence type="ECO:0000313" key="2">
    <source>
        <dbReference type="EMBL" id="KAF6202285.1"/>
    </source>
</evidence>
<organism evidence="2 3">
    <name type="scientific">Apolygus lucorum</name>
    <name type="common">Small green plant bug</name>
    <name type="synonym">Lygocoris lucorum</name>
    <dbReference type="NCBI Taxonomy" id="248454"/>
    <lineage>
        <taxon>Eukaryota</taxon>
        <taxon>Metazoa</taxon>
        <taxon>Ecdysozoa</taxon>
        <taxon>Arthropoda</taxon>
        <taxon>Hexapoda</taxon>
        <taxon>Insecta</taxon>
        <taxon>Pterygota</taxon>
        <taxon>Neoptera</taxon>
        <taxon>Paraneoptera</taxon>
        <taxon>Hemiptera</taxon>
        <taxon>Heteroptera</taxon>
        <taxon>Panheteroptera</taxon>
        <taxon>Cimicomorpha</taxon>
        <taxon>Miridae</taxon>
        <taxon>Mirini</taxon>
        <taxon>Apolygus</taxon>
    </lineage>
</organism>
<name>A0A8S9X3W0_APOLU</name>